<feature type="compositionally biased region" description="Basic and acidic residues" evidence="1">
    <location>
        <begin position="283"/>
        <end position="299"/>
    </location>
</feature>
<dbReference type="Proteomes" id="UP001151760">
    <property type="component" value="Unassembled WGS sequence"/>
</dbReference>
<feature type="region of interest" description="Disordered" evidence="1">
    <location>
        <begin position="1"/>
        <end position="65"/>
    </location>
</feature>
<accession>A0ABQ4WP99</accession>
<sequence>MLKVAKLFEEPEQSLIPPSREVNADDTTDKSLSKASVQPVTQPKAPTDLKTKKRRIPPSSKPQSPYKVRVILPKKQVAETQHAEVTVATADATKSLVAFKLAEPSSWQRSKETSFQLLKPKRVRVSTEFPISFVLNQNVEEEVKDVGFVAMEEVTFKQIIDEVDSKTQGAQENAESPYDTELEIKIIKSYQAATLSGTAETFHSSTDKPAQSDLLGHLQEELYFLNNKVDQMEASISKKVVEDIQSFVSTIDSIKTSILKSIAEELPQVDAQREQPSAQVVPNKEKALVVHNPKEKKSEGTVSMEDDSDEDDLEWLEDDSG</sequence>
<gene>
    <name evidence="2" type="ORF">Tco_0628074</name>
</gene>
<reference evidence="2" key="1">
    <citation type="journal article" date="2022" name="Int. J. Mol. Sci.">
        <title>Draft Genome of Tanacetum Coccineum: Genomic Comparison of Closely Related Tanacetum-Family Plants.</title>
        <authorList>
            <person name="Yamashiro T."/>
            <person name="Shiraishi A."/>
            <person name="Nakayama K."/>
            <person name="Satake H."/>
        </authorList>
    </citation>
    <scope>NUCLEOTIDE SEQUENCE</scope>
</reference>
<name>A0ABQ4WP99_9ASTR</name>
<keyword evidence="3" id="KW-1185">Reference proteome</keyword>
<evidence type="ECO:0000256" key="1">
    <source>
        <dbReference type="SAM" id="MobiDB-lite"/>
    </source>
</evidence>
<organism evidence="2 3">
    <name type="scientific">Tanacetum coccineum</name>
    <dbReference type="NCBI Taxonomy" id="301880"/>
    <lineage>
        <taxon>Eukaryota</taxon>
        <taxon>Viridiplantae</taxon>
        <taxon>Streptophyta</taxon>
        <taxon>Embryophyta</taxon>
        <taxon>Tracheophyta</taxon>
        <taxon>Spermatophyta</taxon>
        <taxon>Magnoliopsida</taxon>
        <taxon>eudicotyledons</taxon>
        <taxon>Gunneridae</taxon>
        <taxon>Pentapetalae</taxon>
        <taxon>asterids</taxon>
        <taxon>campanulids</taxon>
        <taxon>Asterales</taxon>
        <taxon>Asteraceae</taxon>
        <taxon>Asteroideae</taxon>
        <taxon>Anthemideae</taxon>
        <taxon>Anthemidinae</taxon>
        <taxon>Tanacetum</taxon>
    </lineage>
</organism>
<feature type="compositionally biased region" description="Acidic residues" evidence="1">
    <location>
        <begin position="304"/>
        <end position="321"/>
    </location>
</feature>
<evidence type="ECO:0000313" key="3">
    <source>
        <dbReference type="Proteomes" id="UP001151760"/>
    </source>
</evidence>
<proteinExistence type="predicted"/>
<evidence type="ECO:0000313" key="2">
    <source>
        <dbReference type="EMBL" id="GJS54712.1"/>
    </source>
</evidence>
<feature type="region of interest" description="Disordered" evidence="1">
    <location>
        <begin position="270"/>
        <end position="321"/>
    </location>
</feature>
<protein>
    <submittedName>
        <fullName evidence="2">Uncharacterized protein</fullName>
    </submittedName>
</protein>
<comment type="caution">
    <text evidence="2">The sequence shown here is derived from an EMBL/GenBank/DDBJ whole genome shotgun (WGS) entry which is preliminary data.</text>
</comment>
<reference evidence="2" key="2">
    <citation type="submission" date="2022-01" db="EMBL/GenBank/DDBJ databases">
        <authorList>
            <person name="Yamashiro T."/>
            <person name="Shiraishi A."/>
            <person name="Satake H."/>
            <person name="Nakayama K."/>
        </authorList>
    </citation>
    <scope>NUCLEOTIDE SEQUENCE</scope>
</reference>
<dbReference type="EMBL" id="BQNB010008819">
    <property type="protein sequence ID" value="GJS54712.1"/>
    <property type="molecule type" value="Genomic_DNA"/>
</dbReference>